<dbReference type="GO" id="GO:0008270">
    <property type="term" value="F:zinc ion binding"/>
    <property type="evidence" value="ECO:0007669"/>
    <property type="project" value="UniProtKB-UniRule"/>
</dbReference>
<dbReference type="PRINTS" id="PR00480">
    <property type="entry name" value="ASTACIN"/>
</dbReference>
<dbReference type="PROSITE" id="PS51257">
    <property type="entry name" value="PROKAR_LIPOPROTEIN"/>
    <property type="match status" value="1"/>
</dbReference>
<keyword evidence="1" id="KW-0645">Protease</keyword>
<dbReference type="InterPro" id="IPR001506">
    <property type="entry name" value="Peptidase_M12A"/>
</dbReference>
<dbReference type="PANTHER" id="PTHR10127:SF850">
    <property type="entry name" value="METALLOENDOPEPTIDASE"/>
    <property type="match status" value="1"/>
</dbReference>
<dbReference type="InterPro" id="IPR034035">
    <property type="entry name" value="Astacin-like_dom"/>
</dbReference>
<feature type="binding site" evidence="1">
    <location>
        <position position="188"/>
    </location>
    <ligand>
        <name>Zn(2+)</name>
        <dbReference type="ChEBI" id="CHEBI:29105"/>
        <note>catalytic</note>
    </ligand>
</feature>
<dbReference type="InterPro" id="IPR024079">
    <property type="entry name" value="MetalloPept_cat_dom_sf"/>
</dbReference>
<feature type="domain" description="Peptidase M12A" evidence="2">
    <location>
        <begin position="95"/>
        <end position="289"/>
    </location>
</feature>
<feature type="active site" evidence="1">
    <location>
        <position position="185"/>
    </location>
</feature>
<dbReference type="PANTHER" id="PTHR10127">
    <property type="entry name" value="DISCOIDIN, CUB, EGF, LAMININ , AND ZINC METALLOPROTEASE DOMAIN CONTAINING"/>
    <property type="match status" value="1"/>
</dbReference>
<dbReference type="CDD" id="cd04280">
    <property type="entry name" value="ZnMc_astacin_like"/>
    <property type="match status" value="1"/>
</dbReference>
<keyword evidence="1" id="KW-0479">Metal-binding</keyword>
<dbReference type="InterPro" id="IPR006026">
    <property type="entry name" value="Peptidase_Metallo"/>
</dbReference>
<dbReference type="PROSITE" id="PS51864">
    <property type="entry name" value="ASTACIN"/>
    <property type="match status" value="1"/>
</dbReference>
<organism evidence="3 4">
    <name type="scientific">Parabacteroides distasonis</name>
    <dbReference type="NCBI Taxonomy" id="823"/>
    <lineage>
        <taxon>Bacteria</taxon>
        <taxon>Pseudomonadati</taxon>
        <taxon>Bacteroidota</taxon>
        <taxon>Bacteroidia</taxon>
        <taxon>Bacteroidales</taxon>
        <taxon>Tannerellaceae</taxon>
        <taxon>Parabacteroides</taxon>
    </lineage>
</organism>
<protein>
    <recommendedName>
        <fullName evidence="2">Peptidase M12A domain-containing protein</fullName>
    </recommendedName>
</protein>
<dbReference type="SUPFAM" id="SSF55486">
    <property type="entry name" value="Metalloproteases ('zincins'), catalytic domain"/>
    <property type="match status" value="1"/>
</dbReference>
<keyword evidence="1" id="KW-0482">Metalloprotease</keyword>
<dbReference type="EMBL" id="VOHW01000002">
    <property type="protein sequence ID" value="TWV63255.1"/>
    <property type="molecule type" value="Genomic_DNA"/>
</dbReference>
<evidence type="ECO:0000313" key="3">
    <source>
        <dbReference type="EMBL" id="TWV63255.1"/>
    </source>
</evidence>
<reference evidence="3 4" key="1">
    <citation type="submission" date="2019-07" db="EMBL/GenBank/DDBJ databases">
        <title>Genome sequencing of Parabacteroides distasonis iSURF_7.</title>
        <authorList>
            <person name="Degefu H.N."/>
            <person name="Ruoff K.L."/>
            <person name="Price C.E."/>
            <person name="Valls R.A."/>
            <person name="O'Toole G.A."/>
        </authorList>
    </citation>
    <scope>NUCLEOTIDE SEQUENCE [LARGE SCALE GENOMIC DNA]</scope>
    <source>
        <strain evidence="3 4">CFPLTA003_1B</strain>
    </source>
</reference>
<feature type="binding site" evidence="1">
    <location>
        <position position="184"/>
    </location>
    <ligand>
        <name>Zn(2+)</name>
        <dbReference type="ChEBI" id="CHEBI:29105"/>
        <note>catalytic</note>
    </ligand>
</feature>
<dbReference type="AlphaFoldDB" id="A0A5C6KL30"/>
<gene>
    <name evidence="3" type="ORF">FSA05_03735</name>
</gene>
<comment type="caution">
    <text evidence="1">Lacks conserved residue(s) required for the propagation of feature annotation.</text>
</comment>
<sequence length="401" mass="45415">MNVMKQFDFLVLLIGSIACFSCNDDISTCENSFKNNSCQDQGEIEIALPNKPKDIITLSNGVQLAKCDSIYILDGDIILSKEQLASLNSVPQTKSAYITALSKRWPGNVIFYTMSSGFYDTNTVQRAINHIETNTSIRFWTKVDGISDYVSFVNGDGNFSYVGKMGGRQLITIYKNSGMGTVVHEIGHALGLFHEHNRADRDSYVTINWGNIKKEWQYAYKKYTDEGYQGSDLGSFDFNSIMLYSSINSFAVDISKPTMTRKNGTTFSGQRDGLSNGDIAGVNRMYGTTAPNDIIYFTREWDENSSNMGRAYLKKYVEYTFVTRLPVQKDEIIYISLYEEGNGSGQEYYPPYEHTEQVKMLKGSRVIKYTVMTESGWQNSSDWYKDIKTVTGIRLPFTRQS</sequence>
<dbReference type="Pfam" id="PF01400">
    <property type="entry name" value="Astacin"/>
    <property type="match status" value="1"/>
</dbReference>
<feature type="binding site" evidence="1">
    <location>
        <position position="194"/>
    </location>
    <ligand>
        <name>Zn(2+)</name>
        <dbReference type="ChEBI" id="CHEBI:29105"/>
        <note>catalytic</note>
    </ligand>
</feature>
<keyword evidence="1" id="KW-0862">Zinc</keyword>
<dbReference type="GO" id="GO:0004222">
    <property type="term" value="F:metalloendopeptidase activity"/>
    <property type="evidence" value="ECO:0007669"/>
    <property type="project" value="UniProtKB-UniRule"/>
</dbReference>
<evidence type="ECO:0000313" key="4">
    <source>
        <dbReference type="Proteomes" id="UP000315827"/>
    </source>
</evidence>
<dbReference type="Proteomes" id="UP000315827">
    <property type="component" value="Unassembled WGS sequence"/>
</dbReference>
<name>A0A5C6KL30_PARDI</name>
<evidence type="ECO:0000256" key="1">
    <source>
        <dbReference type="PROSITE-ProRule" id="PRU01211"/>
    </source>
</evidence>
<proteinExistence type="predicted"/>
<accession>A0A5C6KL30</accession>
<dbReference type="Gene3D" id="3.40.390.10">
    <property type="entry name" value="Collagenase (Catalytic Domain)"/>
    <property type="match status" value="1"/>
</dbReference>
<comment type="caution">
    <text evidence="3">The sequence shown here is derived from an EMBL/GenBank/DDBJ whole genome shotgun (WGS) entry which is preliminary data.</text>
</comment>
<comment type="cofactor">
    <cofactor evidence="1">
        <name>Zn(2+)</name>
        <dbReference type="ChEBI" id="CHEBI:29105"/>
    </cofactor>
    <text evidence="1">Binds 1 zinc ion per subunit.</text>
</comment>
<evidence type="ECO:0000259" key="2">
    <source>
        <dbReference type="PROSITE" id="PS51864"/>
    </source>
</evidence>
<dbReference type="SMART" id="SM00235">
    <property type="entry name" value="ZnMc"/>
    <property type="match status" value="1"/>
</dbReference>
<keyword evidence="1" id="KW-0378">Hydrolase</keyword>
<dbReference type="GO" id="GO:0006508">
    <property type="term" value="P:proteolysis"/>
    <property type="evidence" value="ECO:0007669"/>
    <property type="project" value="UniProtKB-KW"/>
</dbReference>